<organism evidence="1 2">
    <name type="scientific">Bacteroides fragilis</name>
    <dbReference type="NCBI Taxonomy" id="817"/>
    <lineage>
        <taxon>Bacteria</taxon>
        <taxon>Pseudomonadati</taxon>
        <taxon>Bacteroidota</taxon>
        <taxon>Bacteroidia</taxon>
        <taxon>Bacteroidales</taxon>
        <taxon>Bacteroidaceae</taxon>
        <taxon>Bacteroides</taxon>
    </lineage>
</organism>
<accession>A0A395WK11</accession>
<sequence>MKLIKKQTNRNHPVQIVLYHYGSGKGKKRKMRKLYFSTDTELKSFCERTLAQLLSPATIYFRIGHSALFRK</sequence>
<comment type="caution">
    <text evidence="1">The sequence shown here is derived from an EMBL/GenBank/DDBJ whole genome shotgun (WGS) entry which is preliminary data.</text>
</comment>
<gene>
    <name evidence="1" type="ORF">F2Z25_19155</name>
</gene>
<reference evidence="1 2" key="1">
    <citation type="journal article" date="2019" name="Nat. Med.">
        <title>A library of human gut bacterial isolates paired with longitudinal multiomics data enables mechanistic microbiome research.</title>
        <authorList>
            <person name="Poyet M."/>
            <person name="Groussin M."/>
            <person name="Gibbons S.M."/>
            <person name="Avila-Pacheco J."/>
            <person name="Jiang X."/>
            <person name="Kearney S.M."/>
            <person name="Perrotta A.R."/>
            <person name="Berdy B."/>
            <person name="Zhao S."/>
            <person name="Lieberman T.D."/>
            <person name="Swanson P.K."/>
            <person name="Smith M."/>
            <person name="Roesemann S."/>
            <person name="Alexander J.E."/>
            <person name="Rich S.A."/>
            <person name="Livny J."/>
            <person name="Vlamakis H."/>
            <person name="Clish C."/>
            <person name="Bullock K."/>
            <person name="Deik A."/>
            <person name="Scott J."/>
            <person name="Pierce K.A."/>
            <person name="Xavier R.J."/>
            <person name="Alm E.J."/>
        </authorList>
    </citation>
    <scope>NUCLEOTIDE SEQUENCE [LARGE SCALE GENOMIC DNA]</scope>
    <source>
        <strain evidence="1 2">BIOML-A1</strain>
    </source>
</reference>
<evidence type="ECO:0000313" key="1">
    <source>
        <dbReference type="EMBL" id="KAA5205341.1"/>
    </source>
</evidence>
<proteinExistence type="predicted"/>
<evidence type="ECO:0000313" key="2">
    <source>
        <dbReference type="Proteomes" id="UP000429838"/>
    </source>
</evidence>
<name>A0A395WK11_BACFG</name>
<dbReference type="AlphaFoldDB" id="A0A395WK11"/>
<dbReference type="Proteomes" id="UP000429838">
    <property type="component" value="Unassembled WGS sequence"/>
</dbReference>
<protein>
    <submittedName>
        <fullName evidence="1">Uncharacterized protein</fullName>
    </submittedName>
</protein>
<dbReference type="EMBL" id="VWAQ01000019">
    <property type="protein sequence ID" value="KAA5205341.1"/>
    <property type="molecule type" value="Genomic_DNA"/>
</dbReference>